<dbReference type="PANTHER" id="PTHR46268">
    <property type="entry name" value="STRESS RESPONSE PROTEIN NHAX"/>
    <property type="match status" value="1"/>
</dbReference>
<accession>A0AAU8JNI5</accession>
<comment type="similarity">
    <text evidence="1">Belongs to the universal stress protein A family.</text>
</comment>
<feature type="domain" description="UspA" evidence="2">
    <location>
        <begin position="3"/>
        <end position="156"/>
    </location>
</feature>
<name>A0AAU8JNI5_9CYAN</name>
<dbReference type="Gene3D" id="3.40.50.620">
    <property type="entry name" value="HUPs"/>
    <property type="match status" value="1"/>
</dbReference>
<dbReference type="InterPro" id="IPR006015">
    <property type="entry name" value="Universal_stress_UspA"/>
</dbReference>
<reference evidence="3" key="1">
    <citation type="submission" date="2024-07" db="EMBL/GenBank/DDBJ databases">
        <authorList>
            <person name="Kim Y.J."/>
            <person name="Jeong J.Y."/>
        </authorList>
    </citation>
    <scope>NUCLEOTIDE SEQUENCE</scope>
    <source>
        <strain evidence="3">GIHE-MW2</strain>
    </source>
</reference>
<organism evidence="3">
    <name type="scientific">Planktothricoides raciborskii GIHE-MW2</name>
    <dbReference type="NCBI Taxonomy" id="2792601"/>
    <lineage>
        <taxon>Bacteria</taxon>
        <taxon>Bacillati</taxon>
        <taxon>Cyanobacteriota</taxon>
        <taxon>Cyanophyceae</taxon>
        <taxon>Oscillatoriophycideae</taxon>
        <taxon>Oscillatoriales</taxon>
        <taxon>Oscillatoriaceae</taxon>
        <taxon>Planktothricoides</taxon>
    </lineage>
</organism>
<evidence type="ECO:0000259" key="2">
    <source>
        <dbReference type="Pfam" id="PF00582"/>
    </source>
</evidence>
<gene>
    <name evidence="3" type="ORF">ABWT76_002918</name>
</gene>
<dbReference type="Pfam" id="PF00582">
    <property type="entry name" value="Usp"/>
    <property type="match status" value="1"/>
</dbReference>
<protein>
    <submittedName>
        <fullName evidence="3">Universal stress protein</fullName>
    </submittedName>
</protein>
<dbReference type="CDD" id="cd00293">
    <property type="entry name" value="USP-like"/>
    <property type="match status" value="1"/>
</dbReference>
<proteinExistence type="inferred from homology"/>
<dbReference type="InterPro" id="IPR014729">
    <property type="entry name" value="Rossmann-like_a/b/a_fold"/>
</dbReference>
<dbReference type="InterPro" id="IPR006016">
    <property type="entry name" value="UspA"/>
</dbReference>
<evidence type="ECO:0000256" key="1">
    <source>
        <dbReference type="ARBA" id="ARBA00008791"/>
    </source>
</evidence>
<dbReference type="EMBL" id="CP159837">
    <property type="protein sequence ID" value="XCM39950.1"/>
    <property type="molecule type" value="Genomic_DNA"/>
</dbReference>
<dbReference type="SUPFAM" id="SSF52402">
    <property type="entry name" value="Adenine nucleotide alpha hydrolases-like"/>
    <property type="match status" value="1"/>
</dbReference>
<dbReference type="AlphaFoldDB" id="A0AAU8JNI5"/>
<dbReference type="RefSeq" id="WP_354636326.1">
    <property type="nucleotide sequence ID" value="NZ_CP159837.1"/>
</dbReference>
<evidence type="ECO:0000313" key="3">
    <source>
        <dbReference type="EMBL" id="XCM39950.1"/>
    </source>
</evidence>
<sequence>MSFQKIVLAIDDSKFSEDILKQGLEIAKIHQAELMLFRCIPHNDVQVINSVPYEMGLGIEDINYNYRQQQDRVIQSTQETLEKLKYRCEQATNHELNISYRYKIGEPGYSICETAQEWSASMIIIGRKGHSALVEALIGSVSNYVIHHAQCAVLVIEPTKLSA</sequence>
<dbReference type="PRINTS" id="PR01438">
    <property type="entry name" value="UNVRSLSTRESS"/>
</dbReference>
<dbReference type="PANTHER" id="PTHR46268:SF8">
    <property type="entry name" value="UNIVERSAL STRESS PROTEIN SLL1388"/>
    <property type="match status" value="1"/>
</dbReference>